<feature type="transmembrane region" description="Helical" evidence="1">
    <location>
        <begin position="64"/>
        <end position="80"/>
    </location>
</feature>
<dbReference type="Proteomes" id="UP000003980">
    <property type="component" value="Unassembled WGS sequence"/>
</dbReference>
<keyword evidence="1" id="KW-0472">Membrane</keyword>
<evidence type="ECO:0000313" key="2">
    <source>
        <dbReference type="EMBL" id="EHP71016.1"/>
    </source>
</evidence>
<feature type="transmembrane region" description="Helical" evidence="1">
    <location>
        <begin position="12"/>
        <end position="33"/>
    </location>
</feature>
<proteinExistence type="predicted"/>
<reference evidence="2 3" key="1">
    <citation type="submission" date="2012-01" db="EMBL/GenBank/DDBJ databases">
        <title>Improved High-Quality Draft sequence of Metallosphaera yellowstonensis MK1.</title>
        <authorList>
            <consortium name="US DOE Joint Genome Institute"/>
            <person name="Lucas S."/>
            <person name="Han J."/>
            <person name="Cheng J.-F."/>
            <person name="Goodwin L."/>
            <person name="Pitluck S."/>
            <person name="Peters L."/>
            <person name="Teshima H."/>
            <person name="Detter J.C."/>
            <person name="Han C."/>
            <person name="Tapia R."/>
            <person name="Land M."/>
            <person name="Hauser L."/>
            <person name="Kyrpides N."/>
            <person name="Kozubal M."/>
            <person name="Macur R.E."/>
            <person name="Jay Z."/>
            <person name="Inskeep W."/>
            <person name="Woyke T."/>
        </authorList>
    </citation>
    <scope>NUCLEOTIDE SEQUENCE [LARGE SCALE GENOMIC DNA]</scope>
    <source>
        <strain evidence="2 3">MK1</strain>
    </source>
</reference>
<dbReference type="HOGENOM" id="CLU_161777_0_0_2"/>
<organism evidence="2 3">
    <name type="scientific">Metallosphaera yellowstonensis MK1</name>
    <dbReference type="NCBI Taxonomy" id="671065"/>
    <lineage>
        <taxon>Archaea</taxon>
        <taxon>Thermoproteota</taxon>
        <taxon>Thermoprotei</taxon>
        <taxon>Sulfolobales</taxon>
        <taxon>Sulfolobaceae</taxon>
        <taxon>Metallosphaera</taxon>
    </lineage>
</organism>
<evidence type="ECO:0000256" key="1">
    <source>
        <dbReference type="SAM" id="Phobius"/>
    </source>
</evidence>
<dbReference type="RefSeq" id="WP_009072070.1">
    <property type="nucleotide sequence ID" value="NZ_JH597761.1"/>
</dbReference>
<dbReference type="STRING" id="671065.MetMK1DRAFT_00015200"/>
<sequence>MSTVSTQEKILRIFGGVLLLAWAALHFFLGSALLRHLPLVGQFFFVDAVLAIVGAVMIFIGIRWLYTPALVFALVNYLLLTESRVYPAPVLGKPLPAINSYVIFTFGLDILLIVVLTALVLSIK</sequence>
<keyword evidence="1" id="KW-0812">Transmembrane</keyword>
<keyword evidence="3" id="KW-1185">Reference proteome</keyword>
<dbReference type="eggNOG" id="arCOG03868">
    <property type="taxonomic scope" value="Archaea"/>
</dbReference>
<feature type="transmembrane region" description="Helical" evidence="1">
    <location>
        <begin position="100"/>
        <end position="123"/>
    </location>
</feature>
<dbReference type="EMBL" id="JH597761">
    <property type="protein sequence ID" value="EHP71016.1"/>
    <property type="molecule type" value="Genomic_DNA"/>
</dbReference>
<gene>
    <name evidence="2" type="ORF">MetMK1DRAFT_00015200</name>
</gene>
<name>H2C4J8_9CREN</name>
<evidence type="ECO:0000313" key="3">
    <source>
        <dbReference type="Proteomes" id="UP000003980"/>
    </source>
</evidence>
<protein>
    <submittedName>
        <fullName evidence="2">Uncharacterized protein</fullName>
    </submittedName>
</protein>
<keyword evidence="1" id="KW-1133">Transmembrane helix</keyword>
<dbReference type="AlphaFoldDB" id="H2C4J8"/>
<accession>H2C4J8</accession>
<feature type="transmembrane region" description="Helical" evidence="1">
    <location>
        <begin position="39"/>
        <end position="59"/>
    </location>
</feature>